<feature type="domain" description="NDT80" evidence="4">
    <location>
        <begin position="126"/>
        <end position="363"/>
    </location>
</feature>
<evidence type="ECO:0000256" key="2">
    <source>
        <dbReference type="PROSITE-ProRule" id="PRU00850"/>
    </source>
</evidence>
<dbReference type="PROSITE" id="PS51517">
    <property type="entry name" value="NDT80"/>
    <property type="match status" value="1"/>
</dbReference>
<dbReference type="PANTHER" id="PTHR35144:SF4">
    <property type="entry name" value="TRANSCRIPTION FACTOR VIB-1"/>
    <property type="match status" value="1"/>
</dbReference>
<dbReference type="RefSeq" id="XP_009216593.1">
    <property type="nucleotide sequence ID" value="XM_009218329.1"/>
</dbReference>
<dbReference type="GeneID" id="20341037"/>
<feature type="DNA-binding region" description="NDT80" evidence="2">
    <location>
        <begin position="126"/>
        <end position="363"/>
    </location>
</feature>
<reference evidence="6" key="5">
    <citation type="submission" date="2018-04" db="UniProtKB">
        <authorList>
            <consortium name="EnsemblFungi"/>
        </authorList>
    </citation>
    <scope>IDENTIFICATION</scope>
    <source>
        <strain evidence="6">R3-111a-1</strain>
    </source>
</reference>
<dbReference type="HOGENOM" id="CLU_019835_1_0_1"/>
<proteinExistence type="predicted"/>
<feature type="compositionally biased region" description="Polar residues" evidence="3">
    <location>
        <begin position="631"/>
        <end position="659"/>
    </location>
</feature>
<dbReference type="EnsemblFungi" id="EJT80584">
    <property type="protein sequence ID" value="EJT80584"/>
    <property type="gene ID" value="GGTG_00579"/>
</dbReference>
<feature type="compositionally biased region" description="Polar residues" evidence="3">
    <location>
        <begin position="573"/>
        <end position="585"/>
    </location>
</feature>
<name>J3NH41_GAET3</name>
<evidence type="ECO:0000313" key="7">
    <source>
        <dbReference type="Proteomes" id="UP000006039"/>
    </source>
</evidence>
<feature type="compositionally biased region" description="Low complexity" evidence="3">
    <location>
        <begin position="43"/>
        <end position="68"/>
    </location>
</feature>
<feature type="region of interest" description="Disordered" evidence="3">
    <location>
        <begin position="39"/>
        <end position="73"/>
    </location>
</feature>
<dbReference type="Pfam" id="PF05224">
    <property type="entry name" value="NDT80_PhoG"/>
    <property type="match status" value="1"/>
</dbReference>
<dbReference type="GO" id="GO:0045944">
    <property type="term" value="P:positive regulation of transcription by RNA polymerase II"/>
    <property type="evidence" value="ECO:0007669"/>
    <property type="project" value="TreeGrafter"/>
</dbReference>
<sequence>MSTTYSVTMAELKEPPHGNMWAPNYATPVHMQTSRFAHHGVDSSSMSSPAAAAPPYQQAQHHPAARPRNPSMEAHQYPYSRYSQEEADAYDRQQHHQAHPQHSLTSHHSYPNLKRPYSHTEQAPYTEMVQDLRDDGSKLSVSHDQKLLSFKRVPEKNTILDQHGRVQVLDMSAQLHGMFFLSEMPSSSPDGSVLQPELTCYRRNLFQISGSLWTPKGQLSVVTETGETVPVSSTEVTISAIESVDGHSVRLIVIPWKTPPPNSPELNPGPDQEPTSLPLIPFGDEGHPESAGECAVYPIGWRRLQFRIATANNGRRKELQQHFVLHLKVIATLTNGNKAVLAESTTAPIVVRGRSPRNFQARKEIPLLGSSAGSRGQALVETGMGIVAGPLTMKPSDKSRSLTMDLPRTAFTFTAGGPKMPPSPMTMRSNSYPASWNPTHVPHGQGAYPATTMSAADSYPHKLPLSGANSFTTEPQDMGQQTSVPAMQLSLAAPDHQQPPIRTQYAYVPSGTSAPPQLSISTTADNLSVPRYVDSNPRPAKSPRHGSHQSIGSVAHTEPSPEYRYGPPAPYGSVSSNGADISPHTQHPPTPYSQAGVGGTGSGAGTPSLPHVSSAAGGQASTVSAGPHSGPGSNPTSASAVNQTNRDYFPPTTSWTTTAGEAPATVSYANGDSSRPYAYPDYKPGPSPGILKTESQSQAQHAAPPPPPYSATARGSFDGMNHYSWNAT</sequence>
<dbReference type="GO" id="GO:0051321">
    <property type="term" value="P:meiotic cell cycle"/>
    <property type="evidence" value="ECO:0007669"/>
    <property type="project" value="TreeGrafter"/>
</dbReference>
<dbReference type="EMBL" id="GL385395">
    <property type="protein sequence ID" value="EJT80584.1"/>
    <property type="molecule type" value="Genomic_DNA"/>
</dbReference>
<evidence type="ECO:0000256" key="1">
    <source>
        <dbReference type="ARBA" id="ARBA00023125"/>
    </source>
</evidence>
<gene>
    <name evidence="6" type="primary">20341037</name>
    <name evidence="5" type="ORF">GGTG_00579</name>
</gene>
<keyword evidence="7" id="KW-1185">Reference proteome</keyword>
<feature type="compositionally biased region" description="Polar residues" evidence="3">
    <location>
        <begin position="510"/>
        <end position="526"/>
    </location>
</feature>
<keyword evidence="1 2" id="KW-0238">DNA-binding</keyword>
<dbReference type="AlphaFoldDB" id="J3NH41"/>
<protein>
    <recommendedName>
        <fullName evidence="4">NDT80 domain-containing protein</fullName>
    </recommendedName>
</protein>
<dbReference type="PANTHER" id="PTHR35144">
    <property type="entry name" value="MEIOSIS-SPECIFIC TRANSCRIPTION FACTOR NDT80"/>
    <property type="match status" value="1"/>
</dbReference>
<dbReference type="Gene3D" id="2.60.40.1390">
    <property type="entry name" value="NDT80 DNA-binding domain"/>
    <property type="match status" value="1"/>
</dbReference>
<dbReference type="InterPro" id="IPR052605">
    <property type="entry name" value="Fungal_trans_regulator"/>
</dbReference>
<reference evidence="5" key="3">
    <citation type="submission" date="2010-09" db="EMBL/GenBank/DDBJ databases">
        <title>Annotation of Gaeumannomyces graminis var. tritici R3-111a-1.</title>
        <authorList>
            <consortium name="The Broad Institute Genome Sequencing Platform"/>
            <person name="Ma L.-J."/>
            <person name="Dead R."/>
            <person name="Young S.K."/>
            <person name="Zeng Q."/>
            <person name="Gargeya S."/>
            <person name="Fitzgerald M."/>
            <person name="Haas B."/>
            <person name="Abouelleil A."/>
            <person name="Alvarado L."/>
            <person name="Arachchi H.M."/>
            <person name="Berlin A."/>
            <person name="Brown A."/>
            <person name="Chapman S.B."/>
            <person name="Chen Z."/>
            <person name="Dunbar C."/>
            <person name="Freedman E."/>
            <person name="Gearin G."/>
            <person name="Gellesch M."/>
            <person name="Goldberg J."/>
            <person name="Griggs A."/>
            <person name="Gujja S."/>
            <person name="Heiman D."/>
            <person name="Howarth C."/>
            <person name="Larson L."/>
            <person name="Lui A."/>
            <person name="MacDonald P.J.P."/>
            <person name="Mehta T."/>
            <person name="Montmayeur A."/>
            <person name="Murphy C."/>
            <person name="Neiman D."/>
            <person name="Pearson M."/>
            <person name="Priest M."/>
            <person name="Roberts A."/>
            <person name="Saif S."/>
            <person name="Shea T."/>
            <person name="Shenoy N."/>
            <person name="Sisk P."/>
            <person name="Stolte C."/>
            <person name="Sykes S."/>
            <person name="Yandava C."/>
            <person name="Wortman J."/>
            <person name="Nusbaum C."/>
            <person name="Birren B."/>
        </authorList>
    </citation>
    <scope>NUCLEOTIDE SEQUENCE</scope>
    <source>
        <strain evidence="5">R3-111a-1</strain>
    </source>
</reference>
<feature type="compositionally biased region" description="Polar residues" evidence="3">
    <location>
        <begin position="100"/>
        <end position="109"/>
    </location>
</feature>
<dbReference type="SUPFAM" id="SSF49417">
    <property type="entry name" value="p53-like transcription factors"/>
    <property type="match status" value="1"/>
</dbReference>
<accession>J3NH41</accession>
<feature type="region of interest" description="Disordered" evidence="3">
    <location>
        <begin position="510"/>
        <end position="728"/>
    </location>
</feature>
<dbReference type="GO" id="GO:0003700">
    <property type="term" value="F:DNA-binding transcription factor activity"/>
    <property type="evidence" value="ECO:0007669"/>
    <property type="project" value="UniProtKB-UniRule"/>
</dbReference>
<dbReference type="OrthoDB" id="4117572at2759"/>
<reference evidence="6" key="4">
    <citation type="journal article" date="2015" name="G3 (Bethesda)">
        <title>Genome sequences of three phytopathogenic species of the Magnaporthaceae family of fungi.</title>
        <authorList>
            <person name="Okagaki L.H."/>
            <person name="Nunes C.C."/>
            <person name="Sailsbery J."/>
            <person name="Clay B."/>
            <person name="Brown D."/>
            <person name="John T."/>
            <person name="Oh Y."/>
            <person name="Young N."/>
            <person name="Fitzgerald M."/>
            <person name="Haas B.J."/>
            <person name="Zeng Q."/>
            <person name="Young S."/>
            <person name="Adiconis X."/>
            <person name="Fan L."/>
            <person name="Levin J.Z."/>
            <person name="Mitchell T.K."/>
            <person name="Okubara P.A."/>
            <person name="Farman M.L."/>
            <person name="Kohn L.M."/>
            <person name="Birren B."/>
            <person name="Ma L.-J."/>
            <person name="Dean R.A."/>
        </authorList>
    </citation>
    <scope>NUCLEOTIDE SEQUENCE</scope>
    <source>
        <strain evidence="6">R3-111a-1</strain>
    </source>
</reference>
<dbReference type="GO" id="GO:0000228">
    <property type="term" value="C:nuclear chromosome"/>
    <property type="evidence" value="ECO:0007669"/>
    <property type="project" value="TreeGrafter"/>
</dbReference>
<dbReference type="eggNOG" id="ENOG502SAHY">
    <property type="taxonomic scope" value="Eukaryota"/>
</dbReference>
<evidence type="ECO:0000256" key="3">
    <source>
        <dbReference type="SAM" id="MobiDB-lite"/>
    </source>
</evidence>
<dbReference type="InterPro" id="IPR008967">
    <property type="entry name" value="p53-like_TF_DNA-bd_sf"/>
</dbReference>
<evidence type="ECO:0000313" key="6">
    <source>
        <dbReference type="EnsemblFungi" id="EJT80584"/>
    </source>
</evidence>
<evidence type="ECO:0000259" key="4">
    <source>
        <dbReference type="PROSITE" id="PS51517"/>
    </source>
</evidence>
<reference evidence="5" key="2">
    <citation type="submission" date="2010-07" db="EMBL/GenBank/DDBJ databases">
        <authorList>
            <consortium name="The Broad Institute Genome Sequencing Platform"/>
            <consortium name="Broad Institute Genome Sequencing Center for Infectious Disease"/>
            <person name="Ma L.-J."/>
            <person name="Dead R."/>
            <person name="Young S."/>
            <person name="Zeng Q."/>
            <person name="Koehrsen M."/>
            <person name="Alvarado L."/>
            <person name="Berlin A."/>
            <person name="Chapman S.B."/>
            <person name="Chen Z."/>
            <person name="Freedman E."/>
            <person name="Gellesch M."/>
            <person name="Goldberg J."/>
            <person name="Griggs A."/>
            <person name="Gujja S."/>
            <person name="Heilman E.R."/>
            <person name="Heiman D."/>
            <person name="Hepburn T."/>
            <person name="Howarth C."/>
            <person name="Jen D."/>
            <person name="Larson L."/>
            <person name="Mehta T."/>
            <person name="Neiman D."/>
            <person name="Pearson M."/>
            <person name="Roberts A."/>
            <person name="Saif S."/>
            <person name="Shea T."/>
            <person name="Shenoy N."/>
            <person name="Sisk P."/>
            <person name="Stolte C."/>
            <person name="Sykes S."/>
            <person name="Walk T."/>
            <person name="White J."/>
            <person name="Yandava C."/>
            <person name="Haas B."/>
            <person name="Nusbaum C."/>
            <person name="Birren B."/>
        </authorList>
    </citation>
    <scope>NUCLEOTIDE SEQUENCE</scope>
    <source>
        <strain evidence="5">R3-111a-1</strain>
    </source>
</reference>
<reference evidence="7" key="1">
    <citation type="submission" date="2010-07" db="EMBL/GenBank/DDBJ databases">
        <title>The genome sequence of Gaeumannomyces graminis var. tritici strain R3-111a-1.</title>
        <authorList>
            <consortium name="The Broad Institute Genome Sequencing Platform"/>
            <person name="Ma L.-J."/>
            <person name="Dead R."/>
            <person name="Young S."/>
            <person name="Zeng Q."/>
            <person name="Koehrsen M."/>
            <person name="Alvarado L."/>
            <person name="Berlin A."/>
            <person name="Chapman S.B."/>
            <person name="Chen Z."/>
            <person name="Freedman E."/>
            <person name="Gellesch M."/>
            <person name="Goldberg J."/>
            <person name="Griggs A."/>
            <person name="Gujja S."/>
            <person name="Heilman E.R."/>
            <person name="Heiman D."/>
            <person name="Hepburn T."/>
            <person name="Howarth C."/>
            <person name="Jen D."/>
            <person name="Larson L."/>
            <person name="Mehta T."/>
            <person name="Neiman D."/>
            <person name="Pearson M."/>
            <person name="Roberts A."/>
            <person name="Saif S."/>
            <person name="Shea T."/>
            <person name="Shenoy N."/>
            <person name="Sisk P."/>
            <person name="Stolte C."/>
            <person name="Sykes S."/>
            <person name="Walk T."/>
            <person name="White J."/>
            <person name="Yandava C."/>
            <person name="Haas B."/>
            <person name="Nusbaum C."/>
            <person name="Birren B."/>
        </authorList>
    </citation>
    <scope>NUCLEOTIDE SEQUENCE [LARGE SCALE GENOMIC DNA]</scope>
    <source>
        <strain evidence="7">R3-111a-1</strain>
    </source>
</reference>
<dbReference type="InterPro" id="IPR037141">
    <property type="entry name" value="NDT80_DNA-bd_dom_sf"/>
</dbReference>
<evidence type="ECO:0000313" key="5">
    <source>
        <dbReference type="EMBL" id="EJT80584.1"/>
    </source>
</evidence>
<feature type="region of interest" description="Disordered" evidence="3">
    <location>
        <begin position="86"/>
        <end position="117"/>
    </location>
</feature>
<organism evidence="5">
    <name type="scientific">Gaeumannomyces tritici (strain R3-111a-1)</name>
    <name type="common">Wheat and barley take-all root rot fungus</name>
    <name type="synonym">Gaeumannomyces graminis var. tritici</name>
    <dbReference type="NCBI Taxonomy" id="644352"/>
    <lineage>
        <taxon>Eukaryota</taxon>
        <taxon>Fungi</taxon>
        <taxon>Dikarya</taxon>
        <taxon>Ascomycota</taxon>
        <taxon>Pezizomycotina</taxon>
        <taxon>Sordariomycetes</taxon>
        <taxon>Sordariomycetidae</taxon>
        <taxon>Magnaporthales</taxon>
        <taxon>Magnaporthaceae</taxon>
        <taxon>Gaeumannomyces</taxon>
    </lineage>
</organism>
<dbReference type="GO" id="GO:0003677">
    <property type="term" value="F:DNA binding"/>
    <property type="evidence" value="ECO:0007669"/>
    <property type="project" value="UniProtKB-KW"/>
</dbReference>
<dbReference type="InterPro" id="IPR024061">
    <property type="entry name" value="NDT80_DNA-bd_dom"/>
</dbReference>
<dbReference type="VEuPathDB" id="FungiDB:GGTG_00579"/>
<dbReference type="Proteomes" id="UP000006039">
    <property type="component" value="Unassembled WGS sequence"/>
</dbReference>